<reference evidence="9" key="1">
    <citation type="submission" date="2019-06" db="EMBL/GenBank/DDBJ databases">
        <authorList>
            <consortium name="Wellcome Sanger Institute Data Sharing"/>
        </authorList>
    </citation>
    <scope>NUCLEOTIDE SEQUENCE [LARGE SCALE GENOMIC DNA]</scope>
</reference>
<evidence type="ECO:0000256" key="5">
    <source>
        <dbReference type="ARBA" id="ARBA00022989"/>
    </source>
</evidence>
<dbReference type="Proteomes" id="UP000472267">
    <property type="component" value="Chromosome 14"/>
</dbReference>
<dbReference type="InParanoid" id="A0A672J965"/>
<dbReference type="PRINTS" id="PR00205">
    <property type="entry name" value="CADHERIN"/>
</dbReference>
<dbReference type="GO" id="GO:0016342">
    <property type="term" value="C:catenin complex"/>
    <property type="evidence" value="ECO:0007669"/>
    <property type="project" value="TreeGrafter"/>
</dbReference>
<keyword evidence="6" id="KW-0472">Membrane</keyword>
<dbReference type="PROSITE" id="PS00232">
    <property type="entry name" value="CADHERIN_1"/>
    <property type="match status" value="1"/>
</dbReference>
<keyword evidence="3" id="KW-0677">Repeat</keyword>
<dbReference type="FunFam" id="2.60.40.60:FF:000020">
    <property type="entry name" value="Dachsous cadherin-related 1b"/>
    <property type="match status" value="2"/>
</dbReference>
<dbReference type="GO" id="GO:0009653">
    <property type="term" value="P:anatomical structure morphogenesis"/>
    <property type="evidence" value="ECO:0007669"/>
    <property type="project" value="UniProtKB-ARBA"/>
</dbReference>
<sequence length="231" mass="25011">EDVNDNTPVFVSAASVRVPEDTPPRSAVATVRAVDEDSGPNGHVSYHLNDTSGGTFSIDSRSGEMYLEKTLDREEADTLTVAVTAVDGGSPQRSAIVSLTVHVEDVNDHDPEMLQSSYSLAVREDVPRGAALLQLQARDRDAGPNGQVRYVLTQASPFQVDSVRGVVTVRHQLDREKESNYTLILTAVDLGSTPRSATAIVSVSVLDVNDFLGASHWMQRDNKSMYDLVSL</sequence>
<keyword evidence="2" id="KW-0812">Transmembrane</keyword>
<evidence type="ECO:0000256" key="1">
    <source>
        <dbReference type="ARBA" id="ARBA00004370"/>
    </source>
</evidence>
<dbReference type="InterPro" id="IPR039808">
    <property type="entry name" value="Cadherin"/>
</dbReference>
<dbReference type="InterPro" id="IPR020894">
    <property type="entry name" value="Cadherin_CS"/>
</dbReference>
<evidence type="ECO:0000256" key="2">
    <source>
        <dbReference type="ARBA" id="ARBA00022692"/>
    </source>
</evidence>
<dbReference type="Gene3D" id="2.60.40.60">
    <property type="entry name" value="Cadherins"/>
    <property type="match status" value="2"/>
</dbReference>
<feature type="domain" description="Cadherin" evidence="8">
    <location>
        <begin position="114"/>
        <end position="217"/>
    </location>
</feature>
<evidence type="ECO:0000259" key="8">
    <source>
        <dbReference type="PROSITE" id="PS50268"/>
    </source>
</evidence>
<name>A0A672J965_SALFA</name>
<dbReference type="OMA" id="FERETYT"/>
<dbReference type="GO" id="GO:0008013">
    <property type="term" value="F:beta-catenin binding"/>
    <property type="evidence" value="ECO:0007669"/>
    <property type="project" value="TreeGrafter"/>
</dbReference>
<dbReference type="CDD" id="cd11304">
    <property type="entry name" value="Cadherin_repeat"/>
    <property type="match status" value="2"/>
</dbReference>
<dbReference type="GO" id="GO:0045296">
    <property type="term" value="F:cadherin binding"/>
    <property type="evidence" value="ECO:0007669"/>
    <property type="project" value="TreeGrafter"/>
</dbReference>
<reference evidence="9" key="2">
    <citation type="submission" date="2025-08" db="UniProtKB">
        <authorList>
            <consortium name="Ensembl"/>
        </authorList>
    </citation>
    <scope>IDENTIFICATION</scope>
</reference>
<dbReference type="InterPro" id="IPR015919">
    <property type="entry name" value="Cadherin-like_sf"/>
</dbReference>
<keyword evidence="4 7" id="KW-0106">Calcium</keyword>
<organism evidence="9 10">
    <name type="scientific">Salarias fasciatus</name>
    <name type="common">Jewelled blenny</name>
    <name type="synonym">Blennius fasciatus</name>
    <dbReference type="NCBI Taxonomy" id="181472"/>
    <lineage>
        <taxon>Eukaryota</taxon>
        <taxon>Metazoa</taxon>
        <taxon>Chordata</taxon>
        <taxon>Craniata</taxon>
        <taxon>Vertebrata</taxon>
        <taxon>Euteleostomi</taxon>
        <taxon>Actinopterygii</taxon>
        <taxon>Neopterygii</taxon>
        <taxon>Teleostei</taxon>
        <taxon>Neoteleostei</taxon>
        <taxon>Acanthomorphata</taxon>
        <taxon>Ovalentaria</taxon>
        <taxon>Blenniimorphae</taxon>
        <taxon>Blenniiformes</taxon>
        <taxon>Blennioidei</taxon>
        <taxon>Blenniidae</taxon>
        <taxon>Salariinae</taxon>
        <taxon>Salarias</taxon>
    </lineage>
</organism>
<dbReference type="GO" id="GO:0005509">
    <property type="term" value="F:calcium ion binding"/>
    <property type="evidence" value="ECO:0007669"/>
    <property type="project" value="UniProtKB-UniRule"/>
</dbReference>
<evidence type="ECO:0000256" key="6">
    <source>
        <dbReference type="ARBA" id="ARBA00023136"/>
    </source>
</evidence>
<dbReference type="Ensembl" id="ENSSFAT00005051361.1">
    <property type="protein sequence ID" value="ENSSFAP00005049732.1"/>
    <property type="gene ID" value="ENSSFAG00005024023.1"/>
</dbReference>
<dbReference type="PROSITE" id="PS50268">
    <property type="entry name" value="CADHERIN_2"/>
    <property type="match status" value="2"/>
</dbReference>
<protein>
    <recommendedName>
        <fullName evidence="8">Cadherin domain-containing protein</fullName>
    </recommendedName>
</protein>
<keyword evidence="5" id="KW-1133">Transmembrane helix</keyword>
<accession>A0A672J965</accession>
<proteinExistence type="predicted"/>
<keyword evidence="10" id="KW-1185">Reference proteome</keyword>
<evidence type="ECO:0000256" key="3">
    <source>
        <dbReference type="ARBA" id="ARBA00022737"/>
    </source>
</evidence>
<dbReference type="PANTHER" id="PTHR24027">
    <property type="entry name" value="CADHERIN-23"/>
    <property type="match status" value="1"/>
</dbReference>
<dbReference type="SUPFAM" id="SSF49313">
    <property type="entry name" value="Cadherin-like"/>
    <property type="match status" value="2"/>
</dbReference>
<dbReference type="GO" id="GO:0016477">
    <property type="term" value="P:cell migration"/>
    <property type="evidence" value="ECO:0007669"/>
    <property type="project" value="TreeGrafter"/>
</dbReference>
<feature type="domain" description="Cadherin" evidence="8">
    <location>
        <begin position="10"/>
        <end position="113"/>
    </location>
</feature>
<dbReference type="AlphaFoldDB" id="A0A672J965"/>
<evidence type="ECO:0000313" key="10">
    <source>
        <dbReference type="Proteomes" id="UP000472267"/>
    </source>
</evidence>
<dbReference type="Pfam" id="PF00028">
    <property type="entry name" value="Cadherin"/>
    <property type="match status" value="2"/>
</dbReference>
<reference evidence="9" key="3">
    <citation type="submission" date="2025-09" db="UniProtKB">
        <authorList>
            <consortium name="Ensembl"/>
        </authorList>
    </citation>
    <scope>IDENTIFICATION</scope>
</reference>
<dbReference type="GO" id="GO:0007156">
    <property type="term" value="P:homophilic cell adhesion via plasma membrane adhesion molecules"/>
    <property type="evidence" value="ECO:0007669"/>
    <property type="project" value="InterPro"/>
</dbReference>
<comment type="subcellular location">
    <subcellularLocation>
        <location evidence="1">Membrane</location>
    </subcellularLocation>
</comment>
<dbReference type="SMART" id="SM00112">
    <property type="entry name" value="CA"/>
    <property type="match status" value="2"/>
</dbReference>
<evidence type="ECO:0000313" key="9">
    <source>
        <dbReference type="Ensembl" id="ENSSFAP00005049732.1"/>
    </source>
</evidence>
<dbReference type="InterPro" id="IPR002126">
    <property type="entry name" value="Cadherin-like_dom"/>
</dbReference>
<evidence type="ECO:0000256" key="4">
    <source>
        <dbReference type="ARBA" id="ARBA00022837"/>
    </source>
</evidence>
<dbReference type="PANTHER" id="PTHR24027:SF438">
    <property type="entry name" value="CADHERIN 23"/>
    <property type="match status" value="1"/>
</dbReference>
<evidence type="ECO:0000256" key="7">
    <source>
        <dbReference type="PROSITE-ProRule" id="PRU00043"/>
    </source>
</evidence>